<feature type="transmembrane region" description="Helical" evidence="1">
    <location>
        <begin position="54"/>
        <end position="71"/>
    </location>
</feature>
<dbReference type="AlphaFoldDB" id="A0A813QE88"/>
<keyword evidence="10" id="KW-1185">Reference proteome</keyword>
<dbReference type="EMBL" id="CAJNOE010000029">
    <property type="protein sequence ID" value="CAF0766435.1"/>
    <property type="molecule type" value="Genomic_DNA"/>
</dbReference>
<evidence type="ECO:0000313" key="9">
    <source>
        <dbReference type="EMBL" id="CAF3986972.1"/>
    </source>
</evidence>
<evidence type="ECO:0000313" key="3">
    <source>
        <dbReference type="EMBL" id="CAF0816248.1"/>
    </source>
</evidence>
<comment type="caution">
    <text evidence="2">The sequence shown here is derived from an EMBL/GenBank/DDBJ whole genome shotgun (WGS) entry which is preliminary data.</text>
</comment>
<dbReference type="Proteomes" id="UP000663845">
    <property type="component" value="Unassembled WGS sequence"/>
</dbReference>
<feature type="transmembrane region" description="Helical" evidence="1">
    <location>
        <begin position="107"/>
        <end position="124"/>
    </location>
</feature>
<evidence type="ECO:0000256" key="1">
    <source>
        <dbReference type="SAM" id="Phobius"/>
    </source>
</evidence>
<keyword evidence="1" id="KW-0812">Transmembrane</keyword>
<dbReference type="Proteomes" id="UP000663832">
    <property type="component" value="Unassembled WGS sequence"/>
</dbReference>
<evidence type="ECO:0000313" key="5">
    <source>
        <dbReference type="EMBL" id="CAF1024064.1"/>
    </source>
</evidence>
<dbReference type="Proteomes" id="UP000663891">
    <property type="component" value="Unassembled WGS sequence"/>
</dbReference>
<dbReference type="Proteomes" id="UP000663881">
    <property type="component" value="Unassembled WGS sequence"/>
</dbReference>
<gene>
    <name evidence="5" type="ORF">BJG266_LOCUS17159</name>
    <name evidence="2" type="ORF">IZO911_LOCUS5020</name>
    <name evidence="3" type="ORF">JYZ213_LOCUS6056</name>
    <name evidence="8" type="ORF">KXQ929_LOCUS26867</name>
    <name evidence="9" type="ORF">OKA104_LOCUS28992</name>
    <name evidence="7" type="ORF">OXD698_LOCUS15295</name>
    <name evidence="6" type="ORF">QVE165_LOCUS17251</name>
    <name evidence="4" type="ORF">VCS650_LOCUS5322</name>
</gene>
<dbReference type="Proteomes" id="UP000663868">
    <property type="component" value="Unassembled WGS sequence"/>
</dbReference>
<dbReference type="Proteomes" id="UP000663844">
    <property type="component" value="Unassembled WGS sequence"/>
</dbReference>
<keyword evidence="1" id="KW-0472">Membrane</keyword>
<evidence type="ECO:0000313" key="10">
    <source>
        <dbReference type="Proteomes" id="UP000663832"/>
    </source>
</evidence>
<dbReference type="EMBL" id="CAJNOG010000037">
    <property type="protein sequence ID" value="CAF0816248.1"/>
    <property type="molecule type" value="Genomic_DNA"/>
</dbReference>
<feature type="transmembrane region" description="Helical" evidence="1">
    <location>
        <begin position="78"/>
        <end position="101"/>
    </location>
</feature>
<accession>A0A813QE88</accession>
<dbReference type="EMBL" id="CAJOAZ010001003">
    <property type="protein sequence ID" value="CAF3748195.1"/>
    <property type="molecule type" value="Genomic_DNA"/>
</dbReference>
<evidence type="ECO:0000313" key="2">
    <source>
        <dbReference type="EMBL" id="CAF0766435.1"/>
    </source>
</evidence>
<dbReference type="EMBL" id="CAJNOI010000082">
    <property type="protein sequence ID" value="CAF1024064.1"/>
    <property type="molecule type" value="Genomic_DNA"/>
</dbReference>
<evidence type="ECO:0000313" key="6">
    <source>
        <dbReference type="EMBL" id="CAF1044333.1"/>
    </source>
</evidence>
<name>A0A813QE88_9BILA</name>
<evidence type="ECO:0000313" key="11">
    <source>
        <dbReference type="Proteomes" id="UP000663860"/>
    </source>
</evidence>
<dbReference type="Proteomes" id="UP000663877">
    <property type="component" value="Unassembled WGS sequence"/>
</dbReference>
<dbReference type="EMBL" id="CAJNON010000031">
    <property type="protein sequence ID" value="CAF0825737.1"/>
    <property type="molecule type" value="Genomic_DNA"/>
</dbReference>
<dbReference type="EMBL" id="CAJNOM010000099">
    <property type="protein sequence ID" value="CAF1044333.1"/>
    <property type="molecule type" value="Genomic_DNA"/>
</dbReference>
<dbReference type="Proteomes" id="UP000663860">
    <property type="component" value="Unassembled WGS sequence"/>
</dbReference>
<evidence type="ECO:0000313" key="7">
    <source>
        <dbReference type="EMBL" id="CAF3748195.1"/>
    </source>
</evidence>
<keyword evidence="1" id="KW-1133">Transmembrane helix</keyword>
<dbReference type="EMBL" id="CAJOBB010002481">
    <property type="protein sequence ID" value="CAF3972641.1"/>
    <property type="molecule type" value="Genomic_DNA"/>
</dbReference>
<evidence type="ECO:0000313" key="8">
    <source>
        <dbReference type="EMBL" id="CAF3972641.1"/>
    </source>
</evidence>
<evidence type="ECO:0000313" key="4">
    <source>
        <dbReference type="EMBL" id="CAF0825737.1"/>
    </source>
</evidence>
<sequence length="132" mass="15183">MVAPLLGILFISLALINLSSNINPYLHLFLRDHLKQIQENLPIAYLRESSINQFQTIFSIYVLICGLIIFIGEGLIRLLFIIPLSIILIYIIQFTIIYGITLANLPVYMFLFVCIMIILFNDCAEFDELEVK</sequence>
<protein>
    <submittedName>
        <fullName evidence="2">Uncharacterized protein</fullName>
    </submittedName>
</protein>
<reference evidence="2" key="1">
    <citation type="submission" date="2021-02" db="EMBL/GenBank/DDBJ databases">
        <authorList>
            <person name="Nowell W R."/>
        </authorList>
    </citation>
    <scope>NUCLEOTIDE SEQUENCE</scope>
</reference>
<organism evidence="2 11">
    <name type="scientific">Adineta steineri</name>
    <dbReference type="NCBI Taxonomy" id="433720"/>
    <lineage>
        <taxon>Eukaryota</taxon>
        <taxon>Metazoa</taxon>
        <taxon>Spiralia</taxon>
        <taxon>Gnathifera</taxon>
        <taxon>Rotifera</taxon>
        <taxon>Eurotatoria</taxon>
        <taxon>Bdelloidea</taxon>
        <taxon>Adinetida</taxon>
        <taxon>Adinetidae</taxon>
        <taxon>Adineta</taxon>
    </lineage>
</organism>
<proteinExistence type="predicted"/>
<dbReference type="OrthoDB" id="10037979at2759"/>
<dbReference type="EMBL" id="CAJOAY010002887">
    <property type="protein sequence ID" value="CAF3986972.1"/>
    <property type="molecule type" value="Genomic_DNA"/>
</dbReference>